<protein>
    <submittedName>
        <fullName evidence="2">Uncharacterized protein</fullName>
    </submittedName>
</protein>
<comment type="caution">
    <text evidence="2">The sequence shown here is derived from an EMBL/GenBank/DDBJ whole genome shotgun (WGS) entry which is preliminary data.</text>
</comment>
<proteinExistence type="predicted"/>
<gene>
    <name evidence="2" type="ORF">EZS28_037562</name>
</gene>
<evidence type="ECO:0000313" key="3">
    <source>
        <dbReference type="Proteomes" id="UP000324800"/>
    </source>
</evidence>
<evidence type="ECO:0000313" key="2">
    <source>
        <dbReference type="EMBL" id="KAA6366909.1"/>
    </source>
</evidence>
<dbReference type="EMBL" id="SNRW01018881">
    <property type="protein sequence ID" value="KAA6366909.1"/>
    <property type="molecule type" value="Genomic_DNA"/>
</dbReference>
<accession>A0A5J4U8Z9</accession>
<evidence type="ECO:0000256" key="1">
    <source>
        <dbReference type="SAM" id="MobiDB-lite"/>
    </source>
</evidence>
<organism evidence="2 3">
    <name type="scientific">Streblomastix strix</name>
    <dbReference type="NCBI Taxonomy" id="222440"/>
    <lineage>
        <taxon>Eukaryota</taxon>
        <taxon>Metamonada</taxon>
        <taxon>Preaxostyla</taxon>
        <taxon>Oxymonadida</taxon>
        <taxon>Streblomastigidae</taxon>
        <taxon>Streblomastix</taxon>
    </lineage>
</organism>
<feature type="non-terminal residue" evidence="2">
    <location>
        <position position="103"/>
    </location>
</feature>
<feature type="compositionally biased region" description="Basic and acidic residues" evidence="1">
    <location>
        <begin position="72"/>
        <end position="84"/>
    </location>
</feature>
<dbReference type="AlphaFoldDB" id="A0A5J4U8Z9"/>
<feature type="region of interest" description="Disordered" evidence="1">
    <location>
        <begin position="62"/>
        <end position="84"/>
    </location>
</feature>
<reference evidence="2 3" key="1">
    <citation type="submission" date="2019-03" db="EMBL/GenBank/DDBJ databases">
        <title>Single cell metagenomics reveals metabolic interactions within the superorganism composed of flagellate Streblomastix strix and complex community of Bacteroidetes bacteria on its surface.</title>
        <authorList>
            <person name="Treitli S.C."/>
            <person name="Kolisko M."/>
            <person name="Husnik F."/>
            <person name="Keeling P."/>
            <person name="Hampl V."/>
        </authorList>
    </citation>
    <scope>NUCLEOTIDE SEQUENCE [LARGE SCALE GENOMIC DNA]</scope>
    <source>
        <strain evidence="2">ST1C</strain>
    </source>
</reference>
<dbReference type="Proteomes" id="UP000324800">
    <property type="component" value="Unassembled WGS sequence"/>
</dbReference>
<name>A0A5J4U8Z9_9EUKA</name>
<sequence>MGSNNGGGLGGGLDAMGGGECLVQDNESGKFEQAGINGGIEGDGKVLSDANRQEDVVDLDRQCGGGVSHQKMASEKIDARNREKNQSVVGELWNRALDEAYYK</sequence>